<reference evidence="3 4" key="2">
    <citation type="submission" date="2020-08" db="EMBL/GenBank/DDBJ databases">
        <authorList>
            <person name="Partida-Martinez L."/>
            <person name="Huntemann M."/>
            <person name="Clum A."/>
            <person name="Wang J."/>
            <person name="Palaniappan K."/>
            <person name="Ritter S."/>
            <person name="Chen I.-M."/>
            <person name="Stamatis D."/>
            <person name="Reddy T."/>
            <person name="O'Malley R."/>
            <person name="Daum C."/>
            <person name="Shapiro N."/>
            <person name="Ivanova N."/>
            <person name="Kyrpides N."/>
            <person name="Woyke T."/>
        </authorList>
    </citation>
    <scope>NUCLEOTIDE SEQUENCE [LARGE SCALE GENOMIC DNA]</scope>
    <source>
        <strain evidence="3 4">AS3.13</strain>
    </source>
</reference>
<dbReference type="SUPFAM" id="SSF46785">
    <property type="entry name" value="Winged helix' DNA-binding domain"/>
    <property type="match status" value="1"/>
</dbReference>
<dbReference type="EMBL" id="JACHBT010000001">
    <property type="protein sequence ID" value="MBB6503189.1"/>
    <property type="molecule type" value="Genomic_DNA"/>
</dbReference>
<dbReference type="RefSeq" id="WP_184503742.1">
    <property type="nucleotide sequence ID" value="NZ_JACHBT010000001.1"/>
</dbReference>
<organism evidence="3 4">
    <name type="scientific">Sphingomonas endophytica</name>
    <dbReference type="NCBI Taxonomy" id="869719"/>
    <lineage>
        <taxon>Bacteria</taxon>
        <taxon>Pseudomonadati</taxon>
        <taxon>Pseudomonadota</taxon>
        <taxon>Alphaproteobacteria</taxon>
        <taxon>Sphingomonadales</taxon>
        <taxon>Sphingomonadaceae</taxon>
        <taxon>Sphingomonas</taxon>
    </lineage>
</organism>
<dbReference type="InterPro" id="IPR036388">
    <property type="entry name" value="WH-like_DNA-bd_sf"/>
</dbReference>
<dbReference type="Proteomes" id="UP000522313">
    <property type="component" value="Unassembled WGS sequence"/>
</dbReference>
<keyword evidence="3" id="KW-0238">DNA-binding</keyword>
<dbReference type="GO" id="GO:0003700">
    <property type="term" value="F:DNA-binding transcription factor activity"/>
    <property type="evidence" value="ECO:0007669"/>
    <property type="project" value="InterPro"/>
</dbReference>
<proteinExistence type="predicted"/>
<comment type="caution">
    <text evidence="3">The sequence shown here is derived from an EMBL/GenBank/DDBJ whole genome shotgun (WGS) entry which is preliminary data.</text>
</comment>
<dbReference type="SMART" id="SM00347">
    <property type="entry name" value="HTH_MARR"/>
    <property type="match status" value="1"/>
</dbReference>
<dbReference type="GO" id="GO:0003677">
    <property type="term" value="F:DNA binding"/>
    <property type="evidence" value="ECO:0007669"/>
    <property type="project" value="UniProtKB-KW"/>
</dbReference>
<dbReference type="Gene3D" id="1.10.10.10">
    <property type="entry name" value="Winged helix-like DNA-binding domain superfamily/Winged helix DNA-binding domain"/>
    <property type="match status" value="1"/>
</dbReference>
<evidence type="ECO:0000313" key="3">
    <source>
        <dbReference type="EMBL" id="MBB6503189.1"/>
    </source>
</evidence>
<evidence type="ECO:0000256" key="1">
    <source>
        <dbReference type="SAM" id="MobiDB-lite"/>
    </source>
</evidence>
<feature type="region of interest" description="Disordered" evidence="1">
    <location>
        <begin position="1"/>
        <end position="25"/>
    </location>
</feature>
<gene>
    <name evidence="3" type="ORF">F4693_000138</name>
</gene>
<reference evidence="3 4" key="1">
    <citation type="submission" date="2020-08" db="EMBL/GenBank/DDBJ databases">
        <title>The Agave Microbiome: Exploring the role of microbial communities in plant adaptations to desert environments.</title>
        <authorList>
            <person name="Partida-Martinez L.P."/>
        </authorList>
    </citation>
    <scope>NUCLEOTIDE SEQUENCE [LARGE SCALE GENOMIC DNA]</scope>
    <source>
        <strain evidence="3 4">AS3.13</strain>
    </source>
</reference>
<name>A0A7X0J8R9_9SPHN</name>
<dbReference type="Pfam" id="PF01047">
    <property type="entry name" value="MarR"/>
    <property type="match status" value="1"/>
</dbReference>
<evidence type="ECO:0000313" key="4">
    <source>
        <dbReference type="Proteomes" id="UP000522313"/>
    </source>
</evidence>
<dbReference type="AlphaFoldDB" id="A0A7X0J8R9"/>
<evidence type="ECO:0000259" key="2">
    <source>
        <dbReference type="SMART" id="SM00347"/>
    </source>
</evidence>
<sequence length="186" mass="20834">MGKPVFLSNGDDAQPDAARHLEPGPHRPKALFDLASDVLNARRRRITIFGEDACLLGEPAWDILLDLYVHPATKPVSISSACIASGVPGTTALRWIDHLRRRGLVRRFADPTDKRRNFVALAPRGQLLVEEWLHARIAIAQTKGVTPQPAQPMDEVEWLRFYRSLNEMQMGVVRSFLHLLGSQSVK</sequence>
<feature type="domain" description="HTH marR-type" evidence="2">
    <location>
        <begin position="50"/>
        <end position="150"/>
    </location>
</feature>
<dbReference type="InterPro" id="IPR036390">
    <property type="entry name" value="WH_DNA-bd_sf"/>
</dbReference>
<protein>
    <submittedName>
        <fullName evidence="3">DNA-binding MarR family transcriptional regulator</fullName>
    </submittedName>
</protein>
<accession>A0A7X0J8R9</accession>
<dbReference type="InterPro" id="IPR000835">
    <property type="entry name" value="HTH_MarR-typ"/>
</dbReference>